<evidence type="ECO:0000313" key="7">
    <source>
        <dbReference type="Proteomes" id="UP001623349"/>
    </source>
</evidence>
<dbReference type="SUPFAM" id="SSF55394">
    <property type="entry name" value="Bactericidal permeability-increasing protein, BPI"/>
    <property type="match status" value="2"/>
</dbReference>
<accession>A0ABQ0EJA4</accession>
<dbReference type="InterPro" id="IPR051660">
    <property type="entry name" value="BPI_fold-BPI/LBP"/>
</dbReference>
<proteinExistence type="inferred from homology"/>
<dbReference type="Pfam" id="PF01273">
    <property type="entry name" value="LBP_BPI_CETP"/>
    <property type="match status" value="1"/>
</dbReference>
<comment type="similarity">
    <text evidence="2">Belongs to the BPI/LBP/Plunc superfamily. BPI/LBP family.</text>
</comment>
<dbReference type="InterPro" id="IPR017943">
    <property type="entry name" value="Bactericidal_perm-incr_a/b_dom"/>
</dbReference>
<feature type="chain" id="PRO_5046344302" evidence="4">
    <location>
        <begin position="19"/>
        <end position="454"/>
    </location>
</feature>
<dbReference type="PANTHER" id="PTHR46019">
    <property type="entry name" value="BPI FOLD-CONTAINING FAMILY B MEMBER 4-RELATED"/>
    <property type="match status" value="1"/>
</dbReference>
<keyword evidence="3" id="KW-0964">Secreted</keyword>
<evidence type="ECO:0000259" key="5">
    <source>
        <dbReference type="SMART" id="SM00329"/>
    </source>
</evidence>
<evidence type="ECO:0000256" key="3">
    <source>
        <dbReference type="ARBA" id="ARBA00022525"/>
    </source>
</evidence>
<dbReference type="InterPro" id="IPR017942">
    <property type="entry name" value="Lipid-bd_serum_glycop_N"/>
</dbReference>
<evidence type="ECO:0000256" key="1">
    <source>
        <dbReference type="ARBA" id="ARBA00004613"/>
    </source>
</evidence>
<dbReference type="Gene3D" id="3.15.20.10">
    <property type="entry name" value="Bactericidal permeability-increasing protein, domain 2"/>
    <property type="match status" value="1"/>
</dbReference>
<sequence length="454" mass="49618">MPWSLCLVLCSLLAGTQADPGVLLRLGMDIMNHEVQSAMEESHILEKMAAEASNPQPGAKAIKGLSNMKVKDVLEPVITLNFVPGVGIFQCVSTGMTITGKSFTGGNMEINVVLNITATDRLLQDEGTGTPMFRSEGCEVILVSVKTNLPNNKAINKFVDSTLRKVLPGLMCPAIDAVLVYVNKKWINLTDPMPMGQMGTVKYALASPPNTTASHVQVDFSPVVQLQGGQRIQLATNGTAPEFPEGPAKDSQLLLSATFLTAELALLQKSLEVKLKDKRGTVGKLPQTTETLAGFIPQVAKTYHKPKPLLIKVKINKPPKVTMKAGKSLMHLHGSLEMFAARRHGKHAKSLFRLETHIGLEIHYSVQENRLQMATSLDRFIEPVPGIFFNWRFPLLSETELSGFVTDYLQKAYIPLVNDALHIGIPLPDLLAINYNLAELDIVEDALVLGLKME</sequence>
<gene>
    <name evidence="6" type="ORF">APTSU1_000230600</name>
</gene>
<dbReference type="Pfam" id="PF02886">
    <property type="entry name" value="LBP_BPI_CETP_C"/>
    <property type="match status" value="1"/>
</dbReference>
<reference evidence="6 7" key="1">
    <citation type="submission" date="2024-08" db="EMBL/GenBank/DDBJ databases">
        <title>The draft genome of Apodemus speciosus.</title>
        <authorList>
            <person name="Nabeshima K."/>
            <person name="Suzuki S."/>
            <person name="Onuma M."/>
        </authorList>
    </citation>
    <scope>NUCLEOTIDE SEQUENCE [LARGE SCALE GENOMIC DNA]</scope>
    <source>
        <strain evidence="6">IB14-021</strain>
    </source>
</reference>
<feature type="signal peptide" evidence="4">
    <location>
        <begin position="1"/>
        <end position="18"/>
    </location>
</feature>
<comment type="subcellular location">
    <subcellularLocation>
        <location evidence="1">Secreted</location>
    </subcellularLocation>
</comment>
<evidence type="ECO:0000256" key="2">
    <source>
        <dbReference type="ARBA" id="ARBA00007292"/>
    </source>
</evidence>
<dbReference type="InterPro" id="IPR001124">
    <property type="entry name" value="Lipid-bd_serum_glycop_C"/>
</dbReference>
<keyword evidence="4" id="KW-0732">Signal</keyword>
<organism evidence="6 7">
    <name type="scientific">Apodemus speciosus</name>
    <name type="common">Large Japanese field mouse</name>
    <dbReference type="NCBI Taxonomy" id="105296"/>
    <lineage>
        <taxon>Eukaryota</taxon>
        <taxon>Metazoa</taxon>
        <taxon>Chordata</taxon>
        <taxon>Craniata</taxon>
        <taxon>Vertebrata</taxon>
        <taxon>Euteleostomi</taxon>
        <taxon>Mammalia</taxon>
        <taxon>Eutheria</taxon>
        <taxon>Euarchontoglires</taxon>
        <taxon>Glires</taxon>
        <taxon>Rodentia</taxon>
        <taxon>Myomorpha</taxon>
        <taxon>Muroidea</taxon>
        <taxon>Muridae</taxon>
        <taxon>Murinae</taxon>
        <taxon>Apodemus</taxon>
    </lineage>
</organism>
<dbReference type="SMART" id="SM00329">
    <property type="entry name" value="BPI2"/>
    <property type="match status" value="1"/>
</dbReference>
<protein>
    <submittedName>
        <fullName evidence="6">BPI fold-containing family B member 6</fullName>
    </submittedName>
</protein>
<dbReference type="Proteomes" id="UP001623349">
    <property type="component" value="Unassembled WGS sequence"/>
</dbReference>
<name>A0ABQ0EJA4_APOSI</name>
<feature type="domain" description="Lipid-binding serum glycoprotein C-terminal" evidence="5">
    <location>
        <begin position="245"/>
        <end position="451"/>
    </location>
</feature>
<dbReference type="PANTHER" id="PTHR46019:SF2">
    <property type="entry name" value="BPI FOLD-CONTAINING FAMILY B MEMBER 6"/>
    <property type="match status" value="1"/>
</dbReference>
<evidence type="ECO:0000256" key="4">
    <source>
        <dbReference type="SAM" id="SignalP"/>
    </source>
</evidence>
<keyword evidence="7" id="KW-1185">Reference proteome</keyword>
<dbReference type="Gene3D" id="3.15.10.10">
    <property type="entry name" value="Bactericidal permeability-increasing protein, domain 1"/>
    <property type="match status" value="1"/>
</dbReference>
<evidence type="ECO:0000313" key="6">
    <source>
        <dbReference type="EMBL" id="GAB1287076.1"/>
    </source>
</evidence>
<dbReference type="EMBL" id="BAAFST010000002">
    <property type="protein sequence ID" value="GAB1287076.1"/>
    <property type="molecule type" value="Genomic_DNA"/>
</dbReference>
<comment type="caution">
    <text evidence="6">The sequence shown here is derived from an EMBL/GenBank/DDBJ whole genome shotgun (WGS) entry which is preliminary data.</text>
</comment>
<dbReference type="CDD" id="cd00025">
    <property type="entry name" value="BPI1"/>
    <property type="match status" value="1"/>
</dbReference>